<evidence type="ECO:0000256" key="1">
    <source>
        <dbReference type="ARBA" id="ARBA00022741"/>
    </source>
</evidence>
<dbReference type="Gene3D" id="3.40.50.300">
    <property type="entry name" value="P-loop containing nucleotide triphosphate hydrolases"/>
    <property type="match status" value="1"/>
</dbReference>
<evidence type="ECO:0000313" key="5">
    <source>
        <dbReference type="EMBL" id="AYJ39774.1"/>
    </source>
</evidence>
<dbReference type="PROSITE" id="PS51206">
    <property type="entry name" value="SF3_HELICASE_1"/>
    <property type="match status" value="1"/>
</dbReference>
<evidence type="ECO:0000256" key="2">
    <source>
        <dbReference type="ARBA" id="ARBA00022801"/>
    </source>
</evidence>
<dbReference type="SUPFAM" id="SSF52540">
    <property type="entry name" value="P-loop containing nucleoside triphosphate hydrolases"/>
    <property type="match status" value="1"/>
</dbReference>
<proteinExistence type="predicted"/>
<dbReference type="InterPro" id="IPR014015">
    <property type="entry name" value="Helicase_SF3_DNA-vir"/>
</dbReference>
<dbReference type="InterPro" id="IPR006500">
    <property type="entry name" value="Helicase_put_C_phage/plasmid"/>
</dbReference>
<dbReference type="RefSeq" id="WP_056988569.1">
    <property type="nucleotide sequence ID" value="NZ_BJZG01000026.1"/>
</dbReference>
<dbReference type="InterPro" id="IPR027417">
    <property type="entry name" value="P-loop_NTPase"/>
</dbReference>
<gene>
    <name evidence="5" type="ORF">LP667_13710</name>
</gene>
<organism evidence="5 6">
    <name type="scientific">Lactiplantibacillus paraplantarum</name>
    <dbReference type="NCBI Taxonomy" id="60520"/>
    <lineage>
        <taxon>Bacteria</taxon>
        <taxon>Bacillati</taxon>
        <taxon>Bacillota</taxon>
        <taxon>Bacilli</taxon>
        <taxon>Lactobacillales</taxon>
        <taxon>Lactobacillaceae</taxon>
        <taxon>Lactiplantibacillus</taxon>
    </lineage>
</organism>
<dbReference type="InterPro" id="IPR051620">
    <property type="entry name" value="ORF904-like_C"/>
</dbReference>
<keyword evidence="1" id="KW-0547">Nucleotide-binding</keyword>
<keyword evidence="2" id="KW-0378">Hydrolase</keyword>
<accession>A0AAD0X959</accession>
<evidence type="ECO:0000259" key="4">
    <source>
        <dbReference type="PROSITE" id="PS51206"/>
    </source>
</evidence>
<dbReference type="AlphaFoldDB" id="A0AAD0X959"/>
<dbReference type="EMBL" id="CP032744">
    <property type="protein sequence ID" value="AYJ39774.1"/>
    <property type="molecule type" value="Genomic_DNA"/>
</dbReference>
<sequence length="536" mass="60282">MKQTLSLDNQNLSYLASYINPRLKLKGSERLGDQLKIARFSVSNINIEAYWQQFGFLSGFIRQCWVNYQKTEHATVKDAPNMTLRQTVTSFGVQLLRENTDVIFDEGKEKVNREGLSKFLNRALNLKQTANDNTLLIYNWTKCVYEEAQKNQVLGKIITVITNAIVPDSWSQGLDTHLVALLSRALKPIDGDKFDVDYAAFGTRLIDLVTLQDGGAVSPQKLTRMHSDVQFDPTATCPLFNQFLDDVLPDPKDQAFLQQYTGYLLEPSFKANAFLVIKGDGRNGKSVYLNLVKKLLGKLNISSSKIESLATDFGLAPLVNKRANLSSEGQAVSFDTAEIKAICSGDAVTINAKNQAQYTTILKIKFIFMTNNMPVTTDTSDGFSRRLNILPFQVQIPLDKIDVDLENKLTDELPGVLNWALNGLSELRENNFNFTISDSMREAKEHYMLYSRPVERFVKACLVEAPGSTLTIKYLREQYGNWLKREEISDMGTTNSHVFPKKLSESFQSLWGQPAPIVNTHGHVKGLSGYKVREDA</sequence>
<dbReference type="GO" id="GO:0005524">
    <property type="term" value="F:ATP binding"/>
    <property type="evidence" value="ECO:0007669"/>
    <property type="project" value="UniProtKB-KW"/>
</dbReference>
<evidence type="ECO:0000313" key="6">
    <source>
        <dbReference type="Proteomes" id="UP000277896"/>
    </source>
</evidence>
<dbReference type="Proteomes" id="UP000277896">
    <property type="component" value="Chromosome"/>
</dbReference>
<reference evidence="5 6" key="1">
    <citation type="submission" date="2018-10" db="EMBL/GenBank/DDBJ databases">
        <title>Genome seuquencing of Lactobacillus species.</title>
        <authorList>
            <person name="Baek C."/>
            <person name="Yi H."/>
        </authorList>
    </citation>
    <scope>NUCLEOTIDE SEQUENCE [LARGE SCALE GENOMIC DNA]</scope>
    <source>
        <strain evidence="5 6">DSM 10667</strain>
    </source>
</reference>
<dbReference type="PANTHER" id="PTHR35372">
    <property type="entry name" value="ATP BINDING PROTEIN-RELATED"/>
    <property type="match status" value="1"/>
</dbReference>
<dbReference type="PANTHER" id="PTHR35372:SF2">
    <property type="entry name" value="SF3 HELICASE DOMAIN-CONTAINING PROTEIN"/>
    <property type="match status" value="1"/>
</dbReference>
<dbReference type="Pfam" id="PF19263">
    <property type="entry name" value="DUF5906"/>
    <property type="match status" value="1"/>
</dbReference>
<keyword evidence="3" id="KW-0067">ATP-binding</keyword>
<evidence type="ECO:0000256" key="3">
    <source>
        <dbReference type="ARBA" id="ARBA00022840"/>
    </source>
</evidence>
<dbReference type="NCBIfam" id="TIGR01613">
    <property type="entry name" value="primase_Cterm"/>
    <property type="match status" value="1"/>
</dbReference>
<dbReference type="InterPro" id="IPR045455">
    <property type="entry name" value="NrS-1_pol-like_helicase"/>
</dbReference>
<dbReference type="GO" id="GO:0016787">
    <property type="term" value="F:hydrolase activity"/>
    <property type="evidence" value="ECO:0007669"/>
    <property type="project" value="UniProtKB-KW"/>
</dbReference>
<protein>
    <recommendedName>
        <fullName evidence="4">SF3 helicase domain-containing protein</fullName>
    </recommendedName>
</protein>
<name>A0AAD0X959_9LACO</name>
<feature type="domain" description="SF3 helicase" evidence="4">
    <location>
        <begin position="252"/>
        <end position="405"/>
    </location>
</feature>